<dbReference type="EMBL" id="PCDP01000082">
    <property type="protein sequence ID" value="PZM07605.1"/>
    <property type="molecule type" value="Genomic_DNA"/>
</dbReference>
<keyword evidence="2" id="KW-1185">Reference proteome</keyword>
<organism evidence="1 2">
    <name type="scientific">Rhizobium tubonense</name>
    <dbReference type="NCBI Taxonomy" id="484088"/>
    <lineage>
        <taxon>Bacteria</taxon>
        <taxon>Pseudomonadati</taxon>
        <taxon>Pseudomonadota</taxon>
        <taxon>Alphaproteobacteria</taxon>
        <taxon>Hyphomicrobiales</taxon>
        <taxon>Rhizobiaceae</taxon>
        <taxon>Rhizobium/Agrobacterium group</taxon>
        <taxon>Rhizobium</taxon>
    </lineage>
</organism>
<protein>
    <recommendedName>
        <fullName evidence="3">NTP pyrophosphohydrolase MazG putative catalytic core domain-containing protein</fullName>
    </recommendedName>
</protein>
<sequence>MRPTEHKITVDDIHSDITHLSHLIDEITSKVIGMSRGADKGHNLELDRVGSLLWIARDMVELTERQLAETLGHFNSMKSGASKC</sequence>
<comment type="caution">
    <text evidence="1">The sequence shown here is derived from an EMBL/GenBank/DDBJ whole genome shotgun (WGS) entry which is preliminary data.</text>
</comment>
<evidence type="ECO:0000313" key="1">
    <source>
        <dbReference type="EMBL" id="PZM07605.1"/>
    </source>
</evidence>
<evidence type="ECO:0008006" key="3">
    <source>
        <dbReference type="Google" id="ProtNLM"/>
    </source>
</evidence>
<evidence type="ECO:0000313" key="2">
    <source>
        <dbReference type="Proteomes" id="UP000248925"/>
    </source>
</evidence>
<dbReference type="OrthoDB" id="8456546at2"/>
<accession>A0A2W4C907</accession>
<proteinExistence type="predicted"/>
<dbReference type="AlphaFoldDB" id="A0A2W4C907"/>
<dbReference type="Proteomes" id="UP000248925">
    <property type="component" value="Unassembled WGS sequence"/>
</dbReference>
<dbReference type="RefSeq" id="WP_111164265.1">
    <property type="nucleotide sequence ID" value="NZ_PCDP01000082.1"/>
</dbReference>
<reference evidence="1 2" key="1">
    <citation type="journal article" date="2018" name="Sci. Rep.">
        <title>Rhizobium tumorigenes sp. nov., a novel plant tumorigenic bacterium isolated from cane gall tumors on thornless blackberry.</title>
        <authorList>
            <person name="Kuzmanovi N."/>
            <person name="Smalla K."/>
            <person name="Gronow S."/>
            <person name="PuBawska J."/>
        </authorList>
    </citation>
    <scope>NUCLEOTIDE SEQUENCE [LARGE SCALE GENOMIC DNA]</scope>
    <source>
        <strain evidence="1 2">CCBAU 85046</strain>
    </source>
</reference>
<name>A0A2W4C907_9HYPH</name>
<gene>
    <name evidence="1" type="ORF">CPY51_31240</name>
</gene>